<dbReference type="SUPFAM" id="SSF55785">
    <property type="entry name" value="PYP-like sensor domain (PAS domain)"/>
    <property type="match status" value="1"/>
</dbReference>
<keyword evidence="6" id="KW-0808">Transferase</keyword>
<evidence type="ECO:0000256" key="15">
    <source>
        <dbReference type="SAM" id="MobiDB-lite"/>
    </source>
</evidence>
<dbReference type="CDD" id="cd00082">
    <property type="entry name" value="HisKA"/>
    <property type="match status" value="1"/>
</dbReference>
<keyword evidence="13 16" id="KW-0472">Membrane</keyword>
<dbReference type="Gene3D" id="3.30.450.20">
    <property type="entry name" value="PAS domain"/>
    <property type="match status" value="1"/>
</dbReference>
<dbReference type="AlphaFoldDB" id="A0A919N4M6"/>
<evidence type="ECO:0000256" key="16">
    <source>
        <dbReference type="SAM" id="Phobius"/>
    </source>
</evidence>
<reference evidence="20" key="1">
    <citation type="submission" date="2021-01" db="EMBL/GenBank/DDBJ databases">
        <title>Whole genome shotgun sequence of Actinoplanes siamensis NBRC 109076.</title>
        <authorList>
            <person name="Komaki H."/>
            <person name="Tamura T."/>
        </authorList>
    </citation>
    <scope>NUCLEOTIDE SEQUENCE</scope>
    <source>
        <strain evidence="20">NBRC 109076</strain>
    </source>
</reference>
<dbReference type="InterPro" id="IPR003594">
    <property type="entry name" value="HATPase_dom"/>
</dbReference>
<accession>A0A919N4M6</accession>
<evidence type="ECO:0000256" key="3">
    <source>
        <dbReference type="ARBA" id="ARBA00004236"/>
    </source>
</evidence>
<evidence type="ECO:0000256" key="13">
    <source>
        <dbReference type="ARBA" id="ARBA00023136"/>
    </source>
</evidence>
<dbReference type="EC" id="2.7.13.3" evidence="4"/>
<evidence type="ECO:0000313" key="20">
    <source>
        <dbReference type="EMBL" id="GIF04340.1"/>
    </source>
</evidence>
<evidence type="ECO:0000256" key="1">
    <source>
        <dbReference type="ARBA" id="ARBA00000085"/>
    </source>
</evidence>
<proteinExistence type="predicted"/>
<dbReference type="NCBIfam" id="TIGR00229">
    <property type="entry name" value="sensory_box"/>
    <property type="match status" value="1"/>
</dbReference>
<keyword evidence="8" id="KW-0547">Nucleotide-binding</keyword>
<dbReference type="InterPro" id="IPR000700">
    <property type="entry name" value="PAS-assoc_C"/>
</dbReference>
<dbReference type="InterPro" id="IPR003661">
    <property type="entry name" value="HisK_dim/P_dom"/>
</dbReference>
<protein>
    <recommendedName>
        <fullName evidence="14">Sensor-like histidine kinase SenX3</fullName>
        <ecNumber evidence="4">2.7.13.3</ecNumber>
    </recommendedName>
</protein>
<dbReference type="InterPro" id="IPR013656">
    <property type="entry name" value="PAS_4"/>
</dbReference>
<dbReference type="CDD" id="cd00130">
    <property type="entry name" value="PAS"/>
    <property type="match status" value="1"/>
</dbReference>
<comment type="subcellular location">
    <subcellularLocation>
        <location evidence="3">Cell membrane</location>
    </subcellularLocation>
    <subcellularLocation>
        <location evidence="2">Membrane</location>
        <topology evidence="2">Multi-pass membrane protein</topology>
    </subcellularLocation>
</comment>
<dbReference type="InterPro" id="IPR000014">
    <property type="entry name" value="PAS"/>
</dbReference>
<dbReference type="Pfam" id="PF03924">
    <property type="entry name" value="CHASE"/>
    <property type="match status" value="1"/>
</dbReference>
<evidence type="ECO:0000256" key="8">
    <source>
        <dbReference type="ARBA" id="ARBA00022741"/>
    </source>
</evidence>
<dbReference type="GO" id="GO:0007234">
    <property type="term" value="P:osmosensory signaling via phosphorelay pathway"/>
    <property type="evidence" value="ECO:0007669"/>
    <property type="project" value="TreeGrafter"/>
</dbReference>
<dbReference type="PROSITE" id="PS50839">
    <property type="entry name" value="CHASE"/>
    <property type="match status" value="1"/>
</dbReference>
<dbReference type="GO" id="GO:0030295">
    <property type="term" value="F:protein kinase activator activity"/>
    <property type="evidence" value="ECO:0007669"/>
    <property type="project" value="TreeGrafter"/>
</dbReference>
<evidence type="ECO:0000259" key="19">
    <source>
        <dbReference type="PROSITE" id="PS50839"/>
    </source>
</evidence>
<dbReference type="InterPro" id="IPR004358">
    <property type="entry name" value="Sig_transdc_His_kin-like_C"/>
</dbReference>
<sequence length="715" mass="75231">MVGCAVALGMGAVLRRDERSTAGVQMDRRAASAAAVVRAETQRYVETLRTTAAAVGAQQTLTAGEYATVMAPLHTMKLAGATSIALVVPTGHRDVERVQRTWRDRGAHGLRLSPVGTGEHAFSVLAVPLDGGSATAGLDMMQAAAPAAVLAEARRSRDVAVSDTYQLLVDQGVPAAQRQHSFVLAAPVQQGIGQSFLGWLVLGVRGQDFMGATLRAAGSGLADLRLEADNADGRPVTVATVRDTAEGRADLRRAVEAPVADSMWTLRLAARRGSLPGADTGLPAAVAGGGVLLTLLTTVLVWVLATGRERARARVRSRTAQLVEEQSETKRQAVLLRAVLDSISDGVGVIGPDGHFLLHNPAARQILGREAAQDCGAESWQRHFGLYRPDGVTAFPTAEMPLVRALAGESVDHVEMVVRNATHPDGRVLSVSARPIDTASGRRGAVAVFHDITDRKRVETELRGFAGVVAHDLKAPLTLVSAYAELVAEALDDLAAGAGAPTLGQARQGTAKVLHGAARMQRLITELLDYTAARDATLRIERLSLPTLVDDVVTTRTDAPEQEPGARPDVFVGPLPEVHADPVLLRQVIDNLVGNAIKYTPPGQSPRIDITARTDEDGGVRIRIADRGIGIPDGEHAAVFDSFHRASNGAAHPGTGLGLAICRRIVERHGGRIEAAPNPGGGTIFAFTLPGAATHAPEPLRSAESQVSPVHVHLP</sequence>
<dbReference type="PANTHER" id="PTHR42878:SF7">
    <property type="entry name" value="SENSOR HISTIDINE KINASE GLRK"/>
    <property type="match status" value="1"/>
</dbReference>
<dbReference type="Gene3D" id="3.30.450.350">
    <property type="entry name" value="CHASE domain"/>
    <property type="match status" value="1"/>
</dbReference>
<evidence type="ECO:0000256" key="12">
    <source>
        <dbReference type="ARBA" id="ARBA00023012"/>
    </source>
</evidence>
<evidence type="ECO:0000259" key="18">
    <source>
        <dbReference type="PROSITE" id="PS50113"/>
    </source>
</evidence>
<dbReference type="InterPro" id="IPR035965">
    <property type="entry name" value="PAS-like_dom_sf"/>
</dbReference>
<dbReference type="GO" id="GO:0005524">
    <property type="term" value="F:ATP binding"/>
    <property type="evidence" value="ECO:0007669"/>
    <property type="project" value="UniProtKB-KW"/>
</dbReference>
<feature type="domain" description="PAC" evidence="18">
    <location>
        <begin position="412"/>
        <end position="464"/>
    </location>
</feature>
<dbReference type="Pfam" id="PF00512">
    <property type="entry name" value="HisKA"/>
    <property type="match status" value="1"/>
</dbReference>
<dbReference type="InterPro" id="IPR050351">
    <property type="entry name" value="BphY/WalK/GraS-like"/>
</dbReference>
<feature type="region of interest" description="Disordered" evidence="15">
    <location>
        <begin position="696"/>
        <end position="715"/>
    </location>
</feature>
<evidence type="ECO:0000256" key="5">
    <source>
        <dbReference type="ARBA" id="ARBA00022553"/>
    </source>
</evidence>
<dbReference type="EMBL" id="BOMW01000018">
    <property type="protein sequence ID" value="GIF04340.1"/>
    <property type="molecule type" value="Genomic_DNA"/>
</dbReference>
<dbReference type="SUPFAM" id="SSF47384">
    <property type="entry name" value="Homodimeric domain of signal transducing histidine kinase"/>
    <property type="match status" value="1"/>
</dbReference>
<keyword evidence="12" id="KW-0902">Two-component regulatory system</keyword>
<dbReference type="GO" id="GO:0000155">
    <property type="term" value="F:phosphorelay sensor kinase activity"/>
    <property type="evidence" value="ECO:0007669"/>
    <property type="project" value="InterPro"/>
</dbReference>
<evidence type="ECO:0000256" key="7">
    <source>
        <dbReference type="ARBA" id="ARBA00022692"/>
    </source>
</evidence>
<dbReference type="Pfam" id="PF08448">
    <property type="entry name" value="PAS_4"/>
    <property type="match status" value="1"/>
</dbReference>
<evidence type="ECO:0000313" key="21">
    <source>
        <dbReference type="Proteomes" id="UP000629619"/>
    </source>
</evidence>
<dbReference type="InterPro" id="IPR036890">
    <property type="entry name" value="HATPase_C_sf"/>
</dbReference>
<feature type="domain" description="CHASE" evidence="19">
    <location>
        <begin position="128"/>
        <end position="214"/>
    </location>
</feature>
<comment type="catalytic activity">
    <reaction evidence="1">
        <text>ATP + protein L-histidine = ADP + protein N-phospho-L-histidine.</text>
        <dbReference type="EC" id="2.7.13.3"/>
    </reaction>
</comment>
<keyword evidence="11 16" id="KW-1133">Transmembrane helix</keyword>
<dbReference type="InterPro" id="IPR006189">
    <property type="entry name" value="CHASE_dom"/>
</dbReference>
<evidence type="ECO:0000256" key="9">
    <source>
        <dbReference type="ARBA" id="ARBA00022777"/>
    </source>
</evidence>
<keyword evidence="7 16" id="KW-0812">Transmembrane</keyword>
<dbReference type="SMART" id="SM00387">
    <property type="entry name" value="HATPase_c"/>
    <property type="match status" value="1"/>
</dbReference>
<dbReference type="InterPro" id="IPR005467">
    <property type="entry name" value="His_kinase_dom"/>
</dbReference>
<dbReference type="SUPFAM" id="SSF55874">
    <property type="entry name" value="ATPase domain of HSP90 chaperone/DNA topoisomerase II/histidine kinase"/>
    <property type="match status" value="1"/>
</dbReference>
<evidence type="ECO:0000256" key="2">
    <source>
        <dbReference type="ARBA" id="ARBA00004141"/>
    </source>
</evidence>
<evidence type="ECO:0000259" key="17">
    <source>
        <dbReference type="PROSITE" id="PS50109"/>
    </source>
</evidence>
<dbReference type="Pfam" id="PF02518">
    <property type="entry name" value="HATPase_c"/>
    <property type="match status" value="1"/>
</dbReference>
<keyword evidence="5" id="KW-0597">Phosphoprotein</keyword>
<evidence type="ECO:0000256" key="6">
    <source>
        <dbReference type="ARBA" id="ARBA00022679"/>
    </source>
</evidence>
<dbReference type="FunFam" id="3.30.565.10:FF:000006">
    <property type="entry name" value="Sensor histidine kinase WalK"/>
    <property type="match status" value="1"/>
</dbReference>
<evidence type="ECO:0000256" key="10">
    <source>
        <dbReference type="ARBA" id="ARBA00022840"/>
    </source>
</evidence>
<dbReference type="CDD" id="cd00075">
    <property type="entry name" value="HATPase"/>
    <property type="match status" value="1"/>
</dbReference>
<dbReference type="GO" id="GO:0000156">
    <property type="term" value="F:phosphorelay response regulator activity"/>
    <property type="evidence" value="ECO:0007669"/>
    <property type="project" value="TreeGrafter"/>
</dbReference>
<evidence type="ECO:0000256" key="4">
    <source>
        <dbReference type="ARBA" id="ARBA00012438"/>
    </source>
</evidence>
<feature type="transmembrane region" description="Helical" evidence="16">
    <location>
        <begin position="282"/>
        <end position="305"/>
    </location>
</feature>
<dbReference type="Proteomes" id="UP000629619">
    <property type="component" value="Unassembled WGS sequence"/>
</dbReference>
<evidence type="ECO:0000256" key="11">
    <source>
        <dbReference type="ARBA" id="ARBA00022989"/>
    </source>
</evidence>
<dbReference type="Gene3D" id="1.10.287.130">
    <property type="match status" value="1"/>
</dbReference>
<keyword evidence="9" id="KW-0418">Kinase</keyword>
<comment type="caution">
    <text evidence="20">The sequence shown here is derived from an EMBL/GenBank/DDBJ whole genome shotgun (WGS) entry which is preliminary data.</text>
</comment>
<dbReference type="InterPro" id="IPR042240">
    <property type="entry name" value="CHASE_sf"/>
</dbReference>
<dbReference type="InterPro" id="IPR036097">
    <property type="entry name" value="HisK_dim/P_sf"/>
</dbReference>
<dbReference type="GO" id="GO:0005886">
    <property type="term" value="C:plasma membrane"/>
    <property type="evidence" value="ECO:0007669"/>
    <property type="project" value="UniProtKB-SubCell"/>
</dbReference>
<dbReference type="PROSITE" id="PS50109">
    <property type="entry name" value="HIS_KIN"/>
    <property type="match status" value="1"/>
</dbReference>
<name>A0A919N4M6_9ACTN</name>
<keyword evidence="21" id="KW-1185">Reference proteome</keyword>
<organism evidence="20 21">
    <name type="scientific">Actinoplanes siamensis</name>
    <dbReference type="NCBI Taxonomy" id="1223317"/>
    <lineage>
        <taxon>Bacteria</taxon>
        <taxon>Bacillati</taxon>
        <taxon>Actinomycetota</taxon>
        <taxon>Actinomycetes</taxon>
        <taxon>Micromonosporales</taxon>
        <taxon>Micromonosporaceae</taxon>
        <taxon>Actinoplanes</taxon>
    </lineage>
</organism>
<evidence type="ECO:0000256" key="14">
    <source>
        <dbReference type="ARBA" id="ARBA00039401"/>
    </source>
</evidence>
<dbReference type="SMART" id="SM00388">
    <property type="entry name" value="HisKA"/>
    <property type="match status" value="1"/>
</dbReference>
<dbReference type="PRINTS" id="PR00344">
    <property type="entry name" value="BCTRLSENSOR"/>
</dbReference>
<dbReference type="Gene3D" id="3.30.565.10">
    <property type="entry name" value="Histidine kinase-like ATPase, C-terminal domain"/>
    <property type="match status" value="1"/>
</dbReference>
<dbReference type="PANTHER" id="PTHR42878">
    <property type="entry name" value="TWO-COMPONENT HISTIDINE KINASE"/>
    <property type="match status" value="1"/>
</dbReference>
<feature type="domain" description="Histidine kinase" evidence="17">
    <location>
        <begin position="468"/>
        <end position="693"/>
    </location>
</feature>
<keyword evidence="10" id="KW-0067">ATP-binding</keyword>
<gene>
    <name evidence="20" type="ORF">Asi03nite_18780</name>
</gene>
<dbReference type="PROSITE" id="PS50113">
    <property type="entry name" value="PAC"/>
    <property type="match status" value="1"/>
</dbReference>